<dbReference type="FunFam" id="3.30.300.20:FF:000001">
    <property type="entry name" value="30S ribosomal protein S3"/>
    <property type="match status" value="1"/>
</dbReference>
<dbReference type="PROSITE" id="PS50823">
    <property type="entry name" value="KH_TYPE_2"/>
    <property type="match status" value="1"/>
</dbReference>
<dbReference type="SUPFAM" id="SSF54821">
    <property type="entry name" value="Ribosomal protein S3 C-terminal domain"/>
    <property type="match status" value="1"/>
</dbReference>
<dbReference type="GO" id="GO:0022627">
    <property type="term" value="C:cytosolic small ribosomal subunit"/>
    <property type="evidence" value="ECO:0007669"/>
    <property type="project" value="TreeGrafter"/>
</dbReference>
<dbReference type="Pfam" id="PF00189">
    <property type="entry name" value="Ribosomal_S3_C"/>
    <property type="match status" value="1"/>
</dbReference>
<evidence type="ECO:0000256" key="2">
    <source>
        <dbReference type="ARBA" id="ARBA00022730"/>
    </source>
</evidence>
<dbReference type="InterPro" id="IPR015946">
    <property type="entry name" value="KH_dom-like_a/b"/>
</dbReference>
<dbReference type="InterPro" id="IPR009019">
    <property type="entry name" value="KH_sf_prok-type"/>
</dbReference>
<dbReference type="EMBL" id="LAZR01000085">
    <property type="protein sequence ID" value="KKN93591.1"/>
    <property type="molecule type" value="Genomic_DNA"/>
</dbReference>
<proteinExistence type="inferred from homology"/>
<dbReference type="GO" id="GO:0003735">
    <property type="term" value="F:structural constituent of ribosome"/>
    <property type="evidence" value="ECO:0007669"/>
    <property type="project" value="InterPro"/>
</dbReference>
<keyword evidence="2" id="KW-0699">rRNA-binding</keyword>
<evidence type="ECO:0000313" key="7">
    <source>
        <dbReference type="EMBL" id="KKN93591.1"/>
    </source>
</evidence>
<sequence>MAHKVHPKIFRIRGIADWDSRWLSKKKFPQFLKEDFKIRKFLKEKLFQASIGKIEIERFPGKVNIIIETARPGLIIGRGGEGVEELKRTLEQKILIPAKKGVKKQELKIEIKEIKNPWLKASLVAQWVAQQLEKRIHHRRVLKRALDKIMVHKEVKGARIEIAGRLGGAEIARREWLKRGRLPRQTLRADIDYELCEAHCAYGVIGVKVWIYKGDKF</sequence>
<gene>
    <name evidence="7" type="ORF">LCGC14_0197830</name>
</gene>
<dbReference type="SMART" id="SM00322">
    <property type="entry name" value="KH"/>
    <property type="match status" value="1"/>
</dbReference>
<dbReference type="InterPro" id="IPR004044">
    <property type="entry name" value="KH_dom_type_2"/>
</dbReference>
<dbReference type="HAMAP" id="MF_01309_B">
    <property type="entry name" value="Ribosomal_uS3_B"/>
    <property type="match status" value="1"/>
</dbReference>
<evidence type="ECO:0000259" key="6">
    <source>
        <dbReference type="PROSITE" id="PS50823"/>
    </source>
</evidence>
<dbReference type="AlphaFoldDB" id="A0A0F9X431"/>
<dbReference type="PANTHER" id="PTHR11760:SF19">
    <property type="entry name" value="SMALL RIBOSOMAL SUBUNIT PROTEIN US3C"/>
    <property type="match status" value="1"/>
</dbReference>
<dbReference type="PROSITE" id="PS50084">
    <property type="entry name" value="KH_TYPE_1"/>
    <property type="match status" value="1"/>
</dbReference>
<evidence type="ECO:0000256" key="5">
    <source>
        <dbReference type="ARBA" id="ARBA00023274"/>
    </source>
</evidence>
<dbReference type="CDD" id="cd02412">
    <property type="entry name" value="KH-II_30S_S3"/>
    <property type="match status" value="1"/>
</dbReference>
<comment type="caution">
    <text evidence="7">The sequence shown here is derived from an EMBL/GenBank/DDBJ whole genome shotgun (WGS) entry which is preliminary data.</text>
</comment>
<dbReference type="GO" id="GO:0006412">
    <property type="term" value="P:translation"/>
    <property type="evidence" value="ECO:0007669"/>
    <property type="project" value="InterPro"/>
</dbReference>
<dbReference type="InterPro" id="IPR057258">
    <property type="entry name" value="Ribosomal_uS3"/>
</dbReference>
<evidence type="ECO:0000256" key="3">
    <source>
        <dbReference type="ARBA" id="ARBA00022884"/>
    </source>
</evidence>
<protein>
    <recommendedName>
        <fullName evidence="6">KH type-2 domain-containing protein</fullName>
    </recommendedName>
</protein>
<dbReference type="InterPro" id="IPR005704">
    <property type="entry name" value="Ribosomal_uS3_bac-typ"/>
</dbReference>
<dbReference type="GO" id="GO:0019843">
    <property type="term" value="F:rRNA binding"/>
    <property type="evidence" value="ECO:0007669"/>
    <property type="project" value="UniProtKB-KW"/>
</dbReference>
<accession>A0A0F9X431</accession>
<reference evidence="7" key="1">
    <citation type="journal article" date="2015" name="Nature">
        <title>Complex archaea that bridge the gap between prokaryotes and eukaryotes.</title>
        <authorList>
            <person name="Spang A."/>
            <person name="Saw J.H."/>
            <person name="Jorgensen S.L."/>
            <person name="Zaremba-Niedzwiedzka K."/>
            <person name="Martijn J."/>
            <person name="Lind A.E."/>
            <person name="van Eijk R."/>
            <person name="Schleper C."/>
            <person name="Guy L."/>
            <person name="Ettema T.J."/>
        </authorList>
    </citation>
    <scope>NUCLEOTIDE SEQUENCE</scope>
</reference>
<keyword evidence="4" id="KW-0689">Ribosomal protein</keyword>
<keyword evidence="5" id="KW-0687">Ribonucleoprotein</keyword>
<name>A0A0F9X431_9ZZZZ</name>
<dbReference type="PANTHER" id="PTHR11760">
    <property type="entry name" value="30S/40S RIBOSOMAL PROTEIN S3"/>
    <property type="match status" value="1"/>
</dbReference>
<dbReference type="Pfam" id="PF07650">
    <property type="entry name" value="KH_2"/>
    <property type="match status" value="1"/>
</dbReference>
<dbReference type="InterPro" id="IPR004087">
    <property type="entry name" value="KH_dom"/>
</dbReference>
<dbReference type="SUPFAM" id="SSF54814">
    <property type="entry name" value="Prokaryotic type KH domain (KH-domain type II)"/>
    <property type="match status" value="1"/>
</dbReference>
<evidence type="ECO:0000256" key="4">
    <source>
        <dbReference type="ARBA" id="ARBA00022980"/>
    </source>
</evidence>
<dbReference type="Gene3D" id="3.30.1140.32">
    <property type="entry name" value="Ribosomal protein S3, C-terminal domain"/>
    <property type="match status" value="1"/>
</dbReference>
<dbReference type="NCBIfam" id="TIGR01009">
    <property type="entry name" value="rpsC_bact"/>
    <property type="match status" value="1"/>
</dbReference>
<dbReference type="InterPro" id="IPR001351">
    <property type="entry name" value="Ribosomal_uS3_C"/>
</dbReference>
<dbReference type="InterPro" id="IPR036419">
    <property type="entry name" value="Ribosomal_S3_C_sf"/>
</dbReference>
<comment type="similarity">
    <text evidence="1">Belongs to the universal ribosomal protein uS3 family.</text>
</comment>
<evidence type="ECO:0000256" key="1">
    <source>
        <dbReference type="ARBA" id="ARBA00010761"/>
    </source>
</evidence>
<feature type="domain" description="KH type-2" evidence="6">
    <location>
        <begin position="38"/>
        <end position="115"/>
    </location>
</feature>
<dbReference type="Gene3D" id="3.30.300.20">
    <property type="match status" value="1"/>
</dbReference>
<organism evidence="7">
    <name type="scientific">marine sediment metagenome</name>
    <dbReference type="NCBI Taxonomy" id="412755"/>
    <lineage>
        <taxon>unclassified sequences</taxon>
        <taxon>metagenomes</taxon>
        <taxon>ecological metagenomes</taxon>
    </lineage>
</organism>
<keyword evidence="3" id="KW-0694">RNA-binding</keyword>